<accession>A0ABD3BRL5</accession>
<proteinExistence type="inferred from homology"/>
<keyword evidence="5" id="KW-1185">Reference proteome</keyword>
<dbReference type="AlphaFoldDB" id="A0ABD3BRL5"/>
<dbReference type="Proteomes" id="UP001632038">
    <property type="component" value="Unassembled WGS sequence"/>
</dbReference>
<evidence type="ECO:0000256" key="2">
    <source>
        <dbReference type="ARBA" id="ARBA00022679"/>
    </source>
</evidence>
<evidence type="ECO:0000313" key="4">
    <source>
        <dbReference type="EMBL" id="KAL3620090.1"/>
    </source>
</evidence>
<dbReference type="PANTHER" id="PTHR31623">
    <property type="entry name" value="F21J9.9"/>
    <property type="match status" value="1"/>
</dbReference>
<evidence type="ECO:0000313" key="5">
    <source>
        <dbReference type="Proteomes" id="UP001632038"/>
    </source>
</evidence>
<protein>
    <submittedName>
        <fullName evidence="4">Uncharacterized protein</fullName>
    </submittedName>
</protein>
<dbReference type="EMBL" id="JAVIJP010000066">
    <property type="protein sequence ID" value="KAL3620090.1"/>
    <property type="molecule type" value="Genomic_DNA"/>
</dbReference>
<keyword evidence="2" id="KW-0808">Transferase</keyword>
<comment type="caution">
    <text evidence="4">The sequence shown here is derived from an EMBL/GenBank/DDBJ whole genome shotgun (WGS) entry which is preliminary data.</text>
</comment>
<gene>
    <name evidence="4" type="ORF">CASFOL_035002</name>
</gene>
<name>A0ABD3BRL5_9LAMI</name>
<organism evidence="4 5">
    <name type="scientific">Castilleja foliolosa</name>
    <dbReference type="NCBI Taxonomy" id="1961234"/>
    <lineage>
        <taxon>Eukaryota</taxon>
        <taxon>Viridiplantae</taxon>
        <taxon>Streptophyta</taxon>
        <taxon>Embryophyta</taxon>
        <taxon>Tracheophyta</taxon>
        <taxon>Spermatophyta</taxon>
        <taxon>Magnoliopsida</taxon>
        <taxon>eudicotyledons</taxon>
        <taxon>Gunneridae</taxon>
        <taxon>Pentapetalae</taxon>
        <taxon>asterids</taxon>
        <taxon>lamiids</taxon>
        <taxon>Lamiales</taxon>
        <taxon>Orobanchaceae</taxon>
        <taxon>Pedicularideae</taxon>
        <taxon>Castillejinae</taxon>
        <taxon>Castilleja</taxon>
    </lineage>
</organism>
<dbReference type="GO" id="GO:0016746">
    <property type="term" value="F:acyltransferase activity"/>
    <property type="evidence" value="ECO:0007669"/>
    <property type="project" value="UniProtKB-KW"/>
</dbReference>
<dbReference type="Pfam" id="PF02458">
    <property type="entry name" value="Transferase"/>
    <property type="match status" value="1"/>
</dbReference>
<reference evidence="5" key="1">
    <citation type="journal article" date="2024" name="IScience">
        <title>Strigolactones Initiate the Formation of Haustorium-like Structures in Castilleja.</title>
        <authorList>
            <person name="Buerger M."/>
            <person name="Peterson D."/>
            <person name="Chory J."/>
        </authorList>
    </citation>
    <scope>NUCLEOTIDE SEQUENCE [LARGE SCALE GENOMIC DNA]</scope>
</reference>
<dbReference type="InterPro" id="IPR023213">
    <property type="entry name" value="CAT-like_dom_sf"/>
</dbReference>
<keyword evidence="3" id="KW-0012">Acyltransferase</keyword>
<dbReference type="PANTHER" id="PTHR31623:SF17">
    <property type="entry name" value="F21J9.9"/>
    <property type="match status" value="1"/>
</dbReference>
<sequence>MAQTYVEVISRETIKPSSPTPQHLQKLNLSYLDQLVDPIYVSFISFYQAGGEEAIDRAGSHAQISQRLKKSLSHTLTSFYSLAGRIQDTFTIDCNDAGVEFIDARAVDHTHLTNAIQEQPNSIDVNRLKQYIPVDPSTTAGAQTTKPLFLVQVTYFDCGGIVVGVRFSHRVADCASVMEFINAWARANETDDLPTPARPISYNLANYFPGMEFPSSGFFKTDGEKFRTKRFVFDKVKLAALGQLVDSNVKKPTRVELISAFIWKNFMQFSSSTHVDGDNNDKIFTAGHALNLRARKKCFENVFGNCVMAAIASEESSSSGGGEFHEVVSKLRSAIRRVDDDYITKSMQQSGEGGFLKDMNEFGSMFMKGLVETFVFTSWCGFPVYEADFGWGKPIWFCPVVLPNNCAILVNSRCGEGIDVWVNMNKDALSILDAKFKLI</sequence>
<evidence type="ECO:0000256" key="3">
    <source>
        <dbReference type="ARBA" id="ARBA00023315"/>
    </source>
</evidence>
<evidence type="ECO:0000256" key="1">
    <source>
        <dbReference type="ARBA" id="ARBA00009861"/>
    </source>
</evidence>
<dbReference type="Gene3D" id="3.30.559.10">
    <property type="entry name" value="Chloramphenicol acetyltransferase-like domain"/>
    <property type="match status" value="2"/>
</dbReference>
<comment type="similarity">
    <text evidence="1">Belongs to the plant acyltransferase family.</text>
</comment>